<dbReference type="InterPro" id="IPR004525">
    <property type="entry name" value="EpmA"/>
</dbReference>
<keyword evidence="3" id="KW-0547">Nucleotide-binding</keyword>
<keyword evidence="7" id="KW-0251">Elongation factor</keyword>
<dbReference type="GO" id="GO:0006430">
    <property type="term" value="P:lysyl-tRNA aminoacylation"/>
    <property type="evidence" value="ECO:0007669"/>
    <property type="project" value="InterPro"/>
</dbReference>
<sequence>MSDWRSKATLNVLKKRAELLRQLRSFFFERDVLEVDTPLLCQHGVTDRHIENLSTRDSQHNLRYLQTSPEYAMKRLLAQYGHSLYQLSHVVRDDPVGRHHNPEFMMLEWYRVGFDDDQLIAEIAELLMTVADAPPLVKLTYQDAFLQHMQCDPLTPAGIKAIHQRLKDDERTKDWMASESDVDTILQVAFNLYVEPQLSLSQPTAITHFPASQAALAQIDSKNPSVARRFEIYWEGIELANGYYELSDSVEQSLRFNKDIAARECAQLPYRAADCFLIAALEHGLPPCAGVAMGFDRLLMIKTKETSIERVIPFSYTSA</sequence>
<evidence type="ECO:0000256" key="4">
    <source>
        <dbReference type="ARBA" id="ARBA00022840"/>
    </source>
</evidence>
<evidence type="ECO:0000259" key="6">
    <source>
        <dbReference type="PROSITE" id="PS50862"/>
    </source>
</evidence>
<dbReference type="GO" id="GO:0005829">
    <property type="term" value="C:cytosol"/>
    <property type="evidence" value="ECO:0007669"/>
    <property type="project" value="TreeGrafter"/>
</dbReference>
<dbReference type="STRING" id="314276.OS145_08112"/>
<dbReference type="InterPro" id="IPR018149">
    <property type="entry name" value="Lys-tRNA-synth_II_C"/>
</dbReference>
<dbReference type="GO" id="GO:0005524">
    <property type="term" value="F:ATP binding"/>
    <property type="evidence" value="ECO:0007669"/>
    <property type="project" value="UniProtKB-KW"/>
</dbReference>
<dbReference type="NCBIfam" id="TIGR00462">
    <property type="entry name" value="genX"/>
    <property type="match status" value="1"/>
</dbReference>
<evidence type="ECO:0000313" key="8">
    <source>
        <dbReference type="Proteomes" id="UP000262878"/>
    </source>
</evidence>
<dbReference type="SUPFAM" id="SSF55681">
    <property type="entry name" value="Class II aaRS and biotin synthetases"/>
    <property type="match status" value="1"/>
</dbReference>
<dbReference type="FunFam" id="3.30.930.10:FF:000017">
    <property type="entry name" value="Elongation factor P--(R)-beta-lysine ligase"/>
    <property type="match status" value="1"/>
</dbReference>
<dbReference type="Gene3D" id="3.30.930.10">
    <property type="entry name" value="Bira Bifunctional Protein, Domain 2"/>
    <property type="match status" value="1"/>
</dbReference>
<keyword evidence="4" id="KW-0067">ATP-binding</keyword>
<dbReference type="PROSITE" id="PS50862">
    <property type="entry name" value="AA_TRNA_LIGASE_II"/>
    <property type="match status" value="1"/>
</dbReference>
<dbReference type="PANTHER" id="PTHR42918">
    <property type="entry name" value="LYSYL-TRNA SYNTHETASE"/>
    <property type="match status" value="1"/>
</dbReference>
<dbReference type="Pfam" id="PF00152">
    <property type="entry name" value="tRNA-synt_2"/>
    <property type="match status" value="1"/>
</dbReference>
<dbReference type="InterPro" id="IPR006195">
    <property type="entry name" value="aa-tRNA-synth_II"/>
</dbReference>
<proteinExistence type="predicted"/>
<dbReference type="AlphaFoldDB" id="A0A348WNM8"/>
<dbReference type="GO" id="GO:0003746">
    <property type="term" value="F:translation elongation factor activity"/>
    <property type="evidence" value="ECO:0007669"/>
    <property type="project" value="UniProtKB-KW"/>
</dbReference>
<evidence type="ECO:0000313" key="7">
    <source>
        <dbReference type="EMBL" id="HAR56140.1"/>
    </source>
</evidence>
<accession>A0A348WNM8</accession>
<dbReference type="InterPro" id="IPR004364">
    <property type="entry name" value="Aa-tRNA-synt_II"/>
</dbReference>
<dbReference type="GO" id="GO:0004824">
    <property type="term" value="F:lysine-tRNA ligase activity"/>
    <property type="evidence" value="ECO:0007669"/>
    <property type="project" value="UniProtKB-EC"/>
</dbReference>
<evidence type="ECO:0000256" key="1">
    <source>
        <dbReference type="ARBA" id="ARBA00011738"/>
    </source>
</evidence>
<dbReference type="InterPro" id="IPR045864">
    <property type="entry name" value="aa-tRNA-synth_II/BPL/LPL"/>
</dbReference>
<keyword evidence="2 7" id="KW-0436">Ligase</keyword>
<dbReference type="EC" id="6.1.1.6" evidence="7"/>
<dbReference type="PRINTS" id="PR00982">
    <property type="entry name" value="TRNASYNTHLYS"/>
</dbReference>
<feature type="domain" description="Aminoacyl-transfer RNA synthetases class-II family profile" evidence="6">
    <location>
        <begin position="16"/>
        <end position="313"/>
    </location>
</feature>
<dbReference type="PANTHER" id="PTHR42918:SF6">
    <property type="entry name" value="ELONGATION FACTOR P--(R)-BETA-LYSINE LIGASE"/>
    <property type="match status" value="1"/>
</dbReference>
<comment type="caution">
    <text evidence="7">The sequence shown here is derived from an EMBL/GenBank/DDBJ whole genome shotgun (WGS) entry which is preliminary data.</text>
</comment>
<comment type="catalytic activity">
    <reaction evidence="5">
        <text>D-beta-lysine + L-lysyl-[protein] + ATP = N(6)-((3R)-3,6-diaminohexanoyl)-L-lysyl-[protein] + AMP + diphosphate + H(+)</text>
        <dbReference type="Rhea" id="RHEA:83435"/>
        <dbReference type="Rhea" id="RHEA-COMP:9752"/>
        <dbReference type="Rhea" id="RHEA-COMP:20131"/>
        <dbReference type="ChEBI" id="CHEBI:15378"/>
        <dbReference type="ChEBI" id="CHEBI:29969"/>
        <dbReference type="ChEBI" id="CHEBI:30616"/>
        <dbReference type="ChEBI" id="CHEBI:33019"/>
        <dbReference type="ChEBI" id="CHEBI:84138"/>
        <dbReference type="ChEBI" id="CHEBI:156053"/>
        <dbReference type="ChEBI" id="CHEBI:456215"/>
    </reaction>
    <physiologicalReaction direction="left-to-right" evidence="5">
        <dbReference type="Rhea" id="RHEA:83436"/>
    </physiologicalReaction>
</comment>
<protein>
    <submittedName>
        <fullName evidence="7">Elongation factor P lysine(34) lysyltransferase</fullName>
        <ecNumber evidence="7">6.1.1.6</ecNumber>
    </submittedName>
</protein>
<dbReference type="GO" id="GO:0016740">
    <property type="term" value="F:transferase activity"/>
    <property type="evidence" value="ECO:0007669"/>
    <property type="project" value="UniProtKB-KW"/>
</dbReference>
<dbReference type="EMBL" id="DMUP01000113">
    <property type="protein sequence ID" value="HAR56140.1"/>
    <property type="molecule type" value="Genomic_DNA"/>
</dbReference>
<evidence type="ECO:0000256" key="5">
    <source>
        <dbReference type="ARBA" id="ARBA00052794"/>
    </source>
</evidence>
<comment type="subunit">
    <text evidence="1">Homodimer.</text>
</comment>
<dbReference type="NCBIfam" id="NF006828">
    <property type="entry name" value="PRK09350.1"/>
    <property type="match status" value="1"/>
</dbReference>
<evidence type="ECO:0000256" key="2">
    <source>
        <dbReference type="ARBA" id="ARBA00022598"/>
    </source>
</evidence>
<name>A0A348WNM8_9GAMM</name>
<gene>
    <name evidence="7" type="ORF">DCR58_05055</name>
</gene>
<reference evidence="7 8" key="1">
    <citation type="journal article" date="2018" name="Nat. Biotechnol.">
        <title>A standardized bacterial taxonomy based on genome phylogeny substantially revises the tree of life.</title>
        <authorList>
            <person name="Parks D.H."/>
            <person name="Chuvochina M."/>
            <person name="Waite D.W."/>
            <person name="Rinke C."/>
            <person name="Skarshewski A."/>
            <person name="Chaumeil P.A."/>
            <person name="Hugenholtz P."/>
        </authorList>
    </citation>
    <scope>NUCLEOTIDE SEQUENCE [LARGE SCALE GENOMIC DNA]</scope>
    <source>
        <strain evidence="7">UBA9360</strain>
    </source>
</reference>
<keyword evidence="7" id="KW-0648">Protein biosynthesis</keyword>
<keyword evidence="7" id="KW-0808">Transferase</keyword>
<evidence type="ECO:0000256" key="3">
    <source>
        <dbReference type="ARBA" id="ARBA00022741"/>
    </source>
</evidence>
<dbReference type="Proteomes" id="UP000262878">
    <property type="component" value="Unassembled WGS sequence"/>
</dbReference>
<dbReference type="GO" id="GO:0000049">
    <property type="term" value="F:tRNA binding"/>
    <property type="evidence" value="ECO:0007669"/>
    <property type="project" value="TreeGrafter"/>
</dbReference>
<organism evidence="7 8">
    <name type="scientific">Idiomarina baltica</name>
    <dbReference type="NCBI Taxonomy" id="190892"/>
    <lineage>
        <taxon>Bacteria</taxon>
        <taxon>Pseudomonadati</taxon>
        <taxon>Pseudomonadota</taxon>
        <taxon>Gammaproteobacteria</taxon>
        <taxon>Alteromonadales</taxon>
        <taxon>Idiomarinaceae</taxon>
        <taxon>Idiomarina</taxon>
    </lineage>
</organism>